<evidence type="ECO:0000313" key="1">
    <source>
        <dbReference type="EMBL" id="QTA88215.1"/>
    </source>
</evidence>
<proteinExistence type="predicted"/>
<gene>
    <name evidence="1" type="ORF">dnm_042570</name>
</gene>
<name>A0A975GNW8_9BACT</name>
<reference evidence="1" key="1">
    <citation type="journal article" date="2021" name="Microb. Physiol.">
        <title>Proteogenomic Insights into the Physiology of Marine, Sulfate-Reducing, Filamentous Desulfonema limicola and Desulfonema magnum.</title>
        <authorList>
            <person name="Schnaars V."/>
            <person name="Wohlbrand L."/>
            <person name="Scheve S."/>
            <person name="Hinrichs C."/>
            <person name="Reinhardt R."/>
            <person name="Rabus R."/>
        </authorList>
    </citation>
    <scope>NUCLEOTIDE SEQUENCE</scope>
    <source>
        <strain evidence="1">4be13</strain>
    </source>
</reference>
<evidence type="ECO:0000313" key="2">
    <source>
        <dbReference type="Proteomes" id="UP000663722"/>
    </source>
</evidence>
<sequence>MKIFFRDMKSHNPSWGEITVKMAELFMLKMLLITPHGEK</sequence>
<protein>
    <submittedName>
        <fullName evidence="1">Uncharacterized protein</fullName>
    </submittedName>
</protein>
<keyword evidence="2" id="KW-1185">Reference proteome</keyword>
<dbReference type="KEGG" id="dmm:dnm_042570"/>
<accession>A0A975GNW8</accession>
<organism evidence="1 2">
    <name type="scientific">Desulfonema magnum</name>
    <dbReference type="NCBI Taxonomy" id="45655"/>
    <lineage>
        <taxon>Bacteria</taxon>
        <taxon>Pseudomonadati</taxon>
        <taxon>Thermodesulfobacteriota</taxon>
        <taxon>Desulfobacteria</taxon>
        <taxon>Desulfobacterales</taxon>
        <taxon>Desulfococcaceae</taxon>
        <taxon>Desulfonema</taxon>
    </lineage>
</organism>
<dbReference type="AlphaFoldDB" id="A0A975GNW8"/>
<dbReference type="EMBL" id="CP061800">
    <property type="protein sequence ID" value="QTA88215.1"/>
    <property type="molecule type" value="Genomic_DNA"/>
</dbReference>
<dbReference type="Proteomes" id="UP000663722">
    <property type="component" value="Chromosome"/>
</dbReference>